<dbReference type="InterPro" id="IPR036291">
    <property type="entry name" value="NAD(P)-bd_dom_sf"/>
</dbReference>
<dbReference type="InterPro" id="IPR001509">
    <property type="entry name" value="Epimerase_deHydtase"/>
</dbReference>
<dbReference type="Proteomes" id="UP000464674">
    <property type="component" value="Chromosome"/>
</dbReference>
<protein>
    <submittedName>
        <fullName evidence="4">NAD(P)-dependent oxidoreductase</fullName>
    </submittedName>
</protein>
<evidence type="ECO:0000256" key="1">
    <source>
        <dbReference type="ARBA" id="ARBA00022857"/>
    </source>
</evidence>
<evidence type="ECO:0000259" key="3">
    <source>
        <dbReference type="Pfam" id="PF01370"/>
    </source>
</evidence>
<keyword evidence="2" id="KW-0119">Carbohydrate metabolism</keyword>
<dbReference type="EMBL" id="CP041348">
    <property type="protein sequence ID" value="QHC35307.1"/>
    <property type="molecule type" value="Genomic_DNA"/>
</dbReference>
<evidence type="ECO:0000313" key="4">
    <source>
        <dbReference type="EMBL" id="QHC35307.1"/>
    </source>
</evidence>
<dbReference type="PANTHER" id="PTHR43103:SF3">
    <property type="entry name" value="ADP-L-GLYCERO-D-MANNO-HEPTOSE-6-EPIMERASE"/>
    <property type="match status" value="1"/>
</dbReference>
<gene>
    <name evidence="4" type="ORF">FMA36_07180</name>
</gene>
<dbReference type="PANTHER" id="PTHR43103">
    <property type="entry name" value="NUCLEOSIDE-DIPHOSPHATE-SUGAR EPIMERASE"/>
    <property type="match status" value="1"/>
</dbReference>
<reference evidence="4 5" key="1">
    <citation type="journal article" date="2020" name="Carbohydr. Polym.">
        <title>Characterization and optimization of production of bacterial cellulose from strain CGMCC 17276 based on whole-genome analysis.</title>
        <authorList>
            <person name="Lu T."/>
            <person name="Gao H."/>
            <person name="Liao B."/>
            <person name="Wu J."/>
            <person name="Zhang W."/>
            <person name="Huang J."/>
            <person name="Liu M."/>
            <person name="Huang J."/>
            <person name="Chang Z."/>
            <person name="Jin M."/>
            <person name="Yi Z."/>
            <person name="Jiang D."/>
        </authorList>
    </citation>
    <scope>NUCLEOTIDE SEQUENCE [LARGE SCALE GENOMIC DNA]</scope>
    <source>
        <strain evidence="4 5">CGMCC 17276</strain>
    </source>
</reference>
<sequence>MTMPGGTVVVTGDTGFVGLNVVEALLEKRRCVIGISDTALPAPLSRHLAALGGHYIHHEGDITDLAFVRQCFDGQGAAAVIHLAAITSGVAQEQQRAAATVAVNLGGTVNVMNAAAETGVRNFLFASSVAVYGNDFPDGTWLKESTPRKPASLYAISKYSGEHLAARLAAQCGMTLKIGRLGRVFGPYEHETGVRDTLSQIFVVTQAARRGQSVHFARPCIKNWQYARDAAASLIALSDLEQPARQTYNMGAPTVWSLLDWCQMLCTVYPDFRFDVGPYPAPEGTLSVDLWGDHDGGLLSGALFRQDVMDAPSLGMQAAFKDYMHFLQTSDTEGK</sequence>
<evidence type="ECO:0000313" key="5">
    <source>
        <dbReference type="Proteomes" id="UP000464674"/>
    </source>
</evidence>
<dbReference type="Gene3D" id="3.40.50.720">
    <property type="entry name" value="NAD(P)-binding Rossmann-like Domain"/>
    <property type="match status" value="1"/>
</dbReference>
<proteinExistence type="predicted"/>
<evidence type="ECO:0000256" key="2">
    <source>
        <dbReference type="ARBA" id="ARBA00023277"/>
    </source>
</evidence>
<organism evidence="4 5">
    <name type="scientific">Komagataeibacter xylinus</name>
    <name type="common">Gluconacetobacter xylinus</name>
    <dbReference type="NCBI Taxonomy" id="28448"/>
    <lineage>
        <taxon>Bacteria</taxon>
        <taxon>Pseudomonadati</taxon>
        <taxon>Pseudomonadota</taxon>
        <taxon>Alphaproteobacteria</taxon>
        <taxon>Acetobacterales</taxon>
        <taxon>Acetobacteraceae</taxon>
        <taxon>Komagataeibacter</taxon>
    </lineage>
</organism>
<dbReference type="AlphaFoldDB" id="A0A857FQ11"/>
<dbReference type="SUPFAM" id="SSF51735">
    <property type="entry name" value="NAD(P)-binding Rossmann-fold domains"/>
    <property type="match status" value="1"/>
</dbReference>
<accession>A0A857FQ11</accession>
<name>A0A857FQ11_KOMXY</name>
<dbReference type="Pfam" id="PF01370">
    <property type="entry name" value="Epimerase"/>
    <property type="match status" value="1"/>
</dbReference>
<dbReference type="RefSeq" id="WP_159261768.1">
    <property type="nucleotide sequence ID" value="NZ_CP041348.1"/>
</dbReference>
<keyword evidence="1" id="KW-0521">NADP</keyword>
<feature type="domain" description="NAD-dependent epimerase/dehydratase" evidence="3">
    <location>
        <begin position="8"/>
        <end position="251"/>
    </location>
</feature>
<dbReference type="OrthoDB" id="7352636at2"/>
<dbReference type="CDD" id="cd08946">
    <property type="entry name" value="SDR_e"/>
    <property type="match status" value="1"/>
</dbReference>